<dbReference type="GO" id="GO:0005524">
    <property type="term" value="F:ATP binding"/>
    <property type="evidence" value="ECO:0007669"/>
    <property type="project" value="UniProtKB-UniRule"/>
</dbReference>
<dbReference type="Gene3D" id="3.40.50.880">
    <property type="match status" value="1"/>
</dbReference>
<sequence length="461" mass="52834">MKLRKYFMKIPRVIISANNSDAGKTIITSAILRILKNKGYRVQPFKIGPDYIDPMYLTKASGRACRNIDSWIMSKDMILYNLIKSYENTDFIIIEGVRGLYEGSSPIRDIGSTAHIAKISSTPIILVMNCRGLTKSIAAQIIGFKSLDKKLRISGVILNNVKDRIHEEKIRRAINYYTNIPIIGVLYYSPLLNIKKRHLGLITPNEIREINDVIENASKLLEPNLDIDKLIEIMNSSPEIHSDFEFNFLNDEKIKIGVFMDCVFSFYYYENLEILRKMNAELIFINSLSDNYISDEISGILIGGGYPEVFAEELEKNQSLYSSIKKKALDEMPIIGECGGLMYLCKSINYNGRKYKMIGIFDGDVYFSDKVVVSYVKLETKINNIISKEGDIIKGHEFHYSYIENISSDFVFYVKRGKGIKNKMDGAFIHKTLGMYTHLHYLSCPNVPKNFIIHCKNYIHK</sequence>
<dbReference type="CDD" id="cd03130">
    <property type="entry name" value="GATase1_CobB"/>
    <property type="match status" value="1"/>
</dbReference>
<evidence type="ECO:0000256" key="5">
    <source>
        <dbReference type="ARBA" id="ARBA00022842"/>
    </source>
</evidence>
<dbReference type="InterPro" id="IPR029062">
    <property type="entry name" value="Class_I_gatase-like"/>
</dbReference>
<dbReference type="NCBIfam" id="TIGR00379">
    <property type="entry name" value="cobB"/>
    <property type="match status" value="1"/>
</dbReference>
<dbReference type="SUPFAM" id="SSF52540">
    <property type="entry name" value="P-loop containing nucleoside triphosphate hydrolases"/>
    <property type="match status" value="1"/>
</dbReference>
<name>A0A520KEL7_9CREN</name>
<evidence type="ECO:0000256" key="3">
    <source>
        <dbReference type="ARBA" id="ARBA00022741"/>
    </source>
</evidence>
<feature type="site" description="Increases nucleophilicity of active site Cys" evidence="7">
    <location>
        <position position="438"/>
    </location>
</feature>
<evidence type="ECO:0000256" key="2">
    <source>
        <dbReference type="ARBA" id="ARBA00022598"/>
    </source>
</evidence>
<dbReference type="InterPro" id="IPR011698">
    <property type="entry name" value="GATase_3"/>
</dbReference>
<dbReference type="InterPro" id="IPR027417">
    <property type="entry name" value="P-loop_NTPase"/>
</dbReference>
<keyword evidence="3 7" id="KW-0547">Nucleotide-binding</keyword>
<dbReference type="PROSITE" id="PS51274">
    <property type="entry name" value="GATASE_COBBQ"/>
    <property type="match status" value="1"/>
</dbReference>
<dbReference type="HAMAP" id="MF_00027">
    <property type="entry name" value="CobB_CbiA"/>
    <property type="match status" value="1"/>
</dbReference>
<evidence type="ECO:0000313" key="12">
    <source>
        <dbReference type="Proteomes" id="UP000316080"/>
    </source>
</evidence>
<comment type="domain">
    <text evidence="7">Comprises of two domains. The C-terminal domain contains the binding site for glutamine and catalyzes the hydrolysis of this substrate to glutamate and ammonia. The N-terminal domain is anticipated to bind ATP and cobyrinate and catalyzes the ultimate synthesis of the diamide product. The ammonia produced via the glutaminase domain is probably translocated to the adjacent domain via a molecular tunnel, where it reacts with an activated intermediate.</text>
</comment>
<protein>
    <recommendedName>
        <fullName evidence="7">Cobyrinate a,c-diamide synthase</fullName>
        <ecNumber evidence="7">6.3.5.11</ecNumber>
    </recommendedName>
    <alternativeName>
        <fullName evidence="7">Cobyrinic acid a,c-diamide synthetase</fullName>
    </alternativeName>
</protein>
<evidence type="ECO:0000313" key="11">
    <source>
        <dbReference type="EMBL" id="TDA39830.1"/>
    </source>
</evidence>
<organism evidence="10 12">
    <name type="scientific">Thermoproteota archaeon</name>
    <dbReference type="NCBI Taxonomy" id="2056631"/>
    <lineage>
        <taxon>Archaea</taxon>
        <taxon>Thermoproteota</taxon>
    </lineage>
</organism>
<reference evidence="10 12" key="2">
    <citation type="journal article" date="2019" name="Nat. Microbiol.">
        <title>Wide diversity of methane and short-chain alkane metabolisms in uncultured archaea.</title>
        <authorList>
            <person name="Borrel G."/>
            <person name="Adam P.S."/>
            <person name="McKay L.J."/>
            <person name="Chen L.X."/>
            <person name="Sierra-Garcia I.N."/>
            <person name="Sieber C.M."/>
            <person name="Letourneur Q."/>
            <person name="Ghozlane A."/>
            <person name="Andersen G.L."/>
            <person name="Li W.J."/>
            <person name="Hallam S.J."/>
            <person name="Muyzer G."/>
            <person name="de Oliveira V.M."/>
            <person name="Inskeep W.P."/>
            <person name="Banfield J.F."/>
            <person name="Gribaldo S."/>
        </authorList>
    </citation>
    <scope>NUCLEOTIDE SEQUENCE [LARGE SCALE GENOMIC DNA]</scope>
    <source>
        <strain evidence="10">Verst-YHS</strain>
    </source>
</reference>
<proteinExistence type="inferred from homology"/>
<feature type="active site" description="Nucleophile" evidence="7">
    <location>
        <position position="338"/>
    </location>
</feature>
<comment type="caution">
    <text evidence="10">The sequence shown here is derived from an EMBL/GenBank/DDBJ whole genome shotgun (WGS) entry which is preliminary data.</text>
</comment>
<evidence type="ECO:0000313" key="10">
    <source>
        <dbReference type="EMBL" id="RZN55598.1"/>
    </source>
</evidence>
<comment type="function">
    <text evidence="7">Catalyzes the ATP-dependent amidation of the two carboxylate groups at positions a and c of cobyrinate, using either L-glutamine or ammonia as the nitrogen source.</text>
</comment>
<keyword evidence="4 7" id="KW-0067">ATP-binding</keyword>
<dbReference type="GO" id="GO:0042242">
    <property type="term" value="F:cobyrinic acid a,c-diamide synthase activity"/>
    <property type="evidence" value="ECO:0007669"/>
    <property type="project" value="UniProtKB-UniRule"/>
</dbReference>
<dbReference type="Proteomes" id="UP000317265">
    <property type="component" value="Unassembled WGS sequence"/>
</dbReference>
<dbReference type="Proteomes" id="UP000316080">
    <property type="component" value="Unassembled WGS sequence"/>
</dbReference>
<evidence type="ECO:0000259" key="8">
    <source>
        <dbReference type="Pfam" id="PF01656"/>
    </source>
</evidence>
<feature type="domain" description="CobQ/CobB/MinD/ParA nucleotide binding" evidence="8">
    <location>
        <begin position="14"/>
        <end position="192"/>
    </location>
</feature>
<dbReference type="GO" id="GO:0009236">
    <property type="term" value="P:cobalamin biosynthetic process"/>
    <property type="evidence" value="ECO:0007669"/>
    <property type="project" value="UniProtKB-UniRule"/>
</dbReference>
<dbReference type="CDD" id="cd05388">
    <property type="entry name" value="CobB_N"/>
    <property type="match status" value="1"/>
</dbReference>
<dbReference type="SUPFAM" id="SSF52317">
    <property type="entry name" value="Class I glutamine amidotransferase-like"/>
    <property type="match status" value="1"/>
</dbReference>
<comment type="similarity">
    <text evidence="7">Belongs to the CobB/CbiA family.</text>
</comment>
<evidence type="ECO:0000256" key="1">
    <source>
        <dbReference type="ARBA" id="ARBA00001946"/>
    </source>
</evidence>
<evidence type="ECO:0000256" key="4">
    <source>
        <dbReference type="ARBA" id="ARBA00022840"/>
    </source>
</evidence>
<evidence type="ECO:0000259" key="9">
    <source>
        <dbReference type="Pfam" id="PF07685"/>
    </source>
</evidence>
<evidence type="ECO:0000313" key="13">
    <source>
        <dbReference type="Proteomes" id="UP000317265"/>
    </source>
</evidence>
<gene>
    <name evidence="10" type="primary">cobB</name>
    <name evidence="7" type="synonym">cbiA</name>
    <name evidence="11" type="ORF">DSO09_01650</name>
    <name evidence="10" type="ORF">EF809_04935</name>
</gene>
<dbReference type="PANTHER" id="PTHR43873:SF1">
    <property type="entry name" value="COBYRINATE A,C-DIAMIDE SYNTHASE"/>
    <property type="match status" value="1"/>
</dbReference>
<evidence type="ECO:0000256" key="6">
    <source>
        <dbReference type="ARBA" id="ARBA00022962"/>
    </source>
</evidence>
<accession>A0A520KEL7</accession>
<evidence type="ECO:0000256" key="7">
    <source>
        <dbReference type="HAMAP-Rule" id="MF_00027"/>
    </source>
</evidence>
<dbReference type="UniPathway" id="UPA00148">
    <property type="reaction ID" value="UER00231"/>
</dbReference>
<dbReference type="InterPro" id="IPR002586">
    <property type="entry name" value="CobQ/CobB/MinD/ParA_Nub-bd_dom"/>
</dbReference>
<comment type="pathway">
    <text evidence="7">Cofactor biosynthesis; adenosylcobalamin biosynthesis; cob(II)yrinate a,c-diamide from sirohydrochlorin (anaerobic route): step 10/10.</text>
</comment>
<dbReference type="EMBL" id="RXIH01000040">
    <property type="protein sequence ID" value="RZN55598.1"/>
    <property type="molecule type" value="Genomic_DNA"/>
</dbReference>
<dbReference type="InterPro" id="IPR004484">
    <property type="entry name" value="CbiA/CobB_synth"/>
</dbReference>
<comment type="cofactor">
    <cofactor evidence="1 7">
        <name>Mg(2+)</name>
        <dbReference type="ChEBI" id="CHEBI:18420"/>
    </cofactor>
</comment>
<dbReference type="EMBL" id="QNVI01000019">
    <property type="protein sequence ID" value="TDA39830.1"/>
    <property type="molecule type" value="Genomic_DNA"/>
</dbReference>
<comment type="miscellaneous">
    <text evidence="7">The a and c carboxylates of cobyrinate are activated for nucleophilic attack via formation of a phosphorylated intermediate by ATP. CbiA catalyzes first the amidation of the c-carboxylate, and then that of the a-carboxylate.</text>
</comment>
<comment type="catalytic activity">
    <reaction evidence="7">
        <text>cob(II)yrinate + 2 L-glutamine + 2 ATP + 2 H2O = cob(II)yrinate a,c diamide + 2 L-glutamate + 2 ADP + 2 phosphate + 2 H(+)</text>
        <dbReference type="Rhea" id="RHEA:26289"/>
        <dbReference type="ChEBI" id="CHEBI:15377"/>
        <dbReference type="ChEBI" id="CHEBI:15378"/>
        <dbReference type="ChEBI" id="CHEBI:29985"/>
        <dbReference type="ChEBI" id="CHEBI:30616"/>
        <dbReference type="ChEBI" id="CHEBI:43474"/>
        <dbReference type="ChEBI" id="CHEBI:58359"/>
        <dbReference type="ChEBI" id="CHEBI:58537"/>
        <dbReference type="ChEBI" id="CHEBI:58894"/>
        <dbReference type="ChEBI" id="CHEBI:456216"/>
        <dbReference type="EC" id="6.3.5.11"/>
    </reaction>
</comment>
<dbReference type="PANTHER" id="PTHR43873">
    <property type="entry name" value="COBYRINATE A,C-DIAMIDE SYNTHASE"/>
    <property type="match status" value="1"/>
</dbReference>
<dbReference type="Pfam" id="PF01656">
    <property type="entry name" value="CbiA"/>
    <property type="match status" value="1"/>
</dbReference>
<dbReference type="EC" id="6.3.5.11" evidence="7"/>
<feature type="domain" description="CobB/CobQ-like glutamine amidotransferase" evidence="9">
    <location>
        <begin position="255"/>
        <end position="443"/>
    </location>
</feature>
<dbReference type="Pfam" id="PF07685">
    <property type="entry name" value="GATase_3"/>
    <property type="match status" value="1"/>
</dbReference>
<reference evidence="11 13" key="1">
    <citation type="journal article" date="2019" name="Nat. Microbiol.">
        <title>Expanding anaerobic alkane metabolism in the domain of Archaea.</title>
        <authorList>
            <person name="Wang Y."/>
            <person name="Wegener G."/>
            <person name="Hou J."/>
            <person name="Wang F."/>
            <person name="Xiao X."/>
        </authorList>
    </citation>
    <scope>NUCLEOTIDE SEQUENCE [LARGE SCALE GENOMIC DNA]</scope>
    <source>
        <strain evidence="11">WYZ-LMO11</strain>
    </source>
</reference>
<dbReference type="Gene3D" id="3.40.50.300">
    <property type="entry name" value="P-loop containing nucleotide triphosphate hydrolases"/>
    <property type="match status" value="2"/>
</dbReference>
<keyword evidence="2 7" id="KW-0436">Ligase</keyword>
<dbReference type="NCBIfam" id="NF002204">
    <property type="entry name" value="PRK01077.1"/>
    <property type="match status" value="1"/>
</dbReference>
<dbReference type="AlphaFoldDB" id="A0A520KEL7"/>
<keyword evidence="5 7" id="KW-0460">Magnesium</keyword>
<keyword evidence="6 7" id="KW-0315">Glutamine amidotransferase</keyword>
<keyword evidence="7" id="KW-0169">Cobalamin biosynthesis</keyword>